<dbReference type="Proteomes" id="UP001252688">
    <property type="component" value="Unassembled WGS sequence"/>
</dbReference>
<evidence type="ECO:0000313" key="1">
    <source>
        <dbReference type="EMBL" id="MDT0115314.1"/>
    </source>
</evidence>
<name>A0ABU2ITM0_9LIST</name>
<gene>
    <name evidence="1" type="ORF">QJV37_14350</name>
</gene>
<organism evidence="1 2">
    <name type="scientific">Listeria cossartiae subsp. cayugensis</name>
    <dbReference type="NCBI Taxonomy" id="2713505"/>
    <lineage>
        <taxon>Bacteria</taxon>
        <taxon>Bacillati</taxon>
        <taxon>Bacillota</taxon>
        <taxon>Bacilli</taxon>
        <taxon>Bacillales</taxon>
        <taxon>Listeriaceae</taxon>
        <taxon>Listeria</taxon>
        <taxon>Listeria cossartiae</taxon>
    </lineage>
</organism>
<protein>
    <submittedName>
        <fullName evidence="1">Uncharacterized protein</fullName>
    </submittedName>
</protein>
<proteinExistence type="predicted"/>
<dbReference type="EMBL" id="JASBAM010000006">
    <property type="protein sequence ID" value="MDT0115314.1"/>
    <property type="molecule type" value="Genomic_DNA"/>
</dbReference>
<sequence>MNHWRAFACLLSFKSGNEREYHMESNQSELTWQMIAKAIVQNNWEFNGVSVQEMKRRLDRLEQLKGQYQQLEAVPSRLMGQKGVD</sequence>
<reference evidence="1 2" key="1">
    <citation type="submission" date="2023-05" db="EMBL/GenBank/DDBJ databases">
        <title>A Combination of Whole Genome Sequencing and Metagenomics Reveals Diversity of Listeria spp. in Soil Collected from the Nantahala National Forest.</title>
        <authorList>
            <person name="Wang J."/>
            <person name="Schamp C.N."/>
            <person name="Hudson L.K."/>
            <person name="Chaggar H.K."/>
            <person name="Bryan D.W."/>
            <person name="Radosevich M."/>
            <person name="Denes T.G."/>
        </authorList>
    </citation>
    <scope>NUCLEOTIDE SEQUENCE [LARGE SCALE GENOMIC DNA]</scope>
    <source>
        <strain evidence="1 2">UTK S2-0002</strain>
    </source>
</reference>
<accession>A0ABU2ITM0</accession>
<keyword evidence="2" id="KW-1185">Reference proteome</keyword>
<dbReference type="RefSeq" id="WP_311193965.1">
    <property type="nucleotide sequence ID" value="NZ_JASBAM010000006.1"/>
</dbReference>
<comment type="caution">
    <text evidence="1">The sequence shown here is derived from an EMBL/GenBank/DDBJ whole genome shotgun (WGS) entry which is preliminary data.</text>
</comment>
<evidence type="ECO:0000313" key="2">
    <source>
        <dbReference type="Proteomes" id="UP001252688"/>
    </source>
</evidence>